<dbReference type="EMBL" id="CP050177">
    <property type="protein sequence ID" value="QIQ04807.1"/>
    <property type="molecule type" value="Genomic_DNA"/>
</dbReference>
<feature type="region of interest" description="Disordered" evidence="1">
    <location>
        <begin position="192"/>
        <end position="227"/>
    </location>
</feature>
<dbReference type="Proteomes" id="UP000501179">
    <property type="component" value="Chromosome"/>
</dbReference>
<keyword evidence="2" id="KW-1133">Transmembrane helix</keyword>
<feature type="region of interest" description="Disordered" evidence="1">
    <location>
        <begin position="52"/>
        <end position="72"/>
    </location>
</feature>
<evidence type="ECO:0000313" key="4">
    <source>
        <dbReference type="Proteomes" id="UP000501179"/>
    </source>
</evidence>
<accession>A0A6G9H3W0</accession>
<evidence type="ECO:0000256" key="2">
    <source>
        <dbReference type="SAM" id="Phobius"/>
    </source>
</evidence>
<dbReference type="RefSeq" id="WP_167033043.1">
    <property type="nucleotide sequence ID" value="NZ_CP050177.1"/>
</dbReference>
<feature type="transmembrane region" description="Helical" evidence="2">
    <location>
        <begin position="80"/>
        <end position="102"/>
    </location>
</feature>
<feature type="compositionally biased region" description="Basic and acidic residues" evidence="1">
    <location>
        <begin position="201"/>
        <end position="227"/>
    </location>
</feature>
<evidence type="ECO:0000256" key="1">
    <source>
        <dbReference type="SAM" id="MobiDB-lite"/>
    </source>
</evidence>
<name>A0A6G9H3W0_9ACTN</name>
<evidence type="ECO:0000313" key="3">
    <source>
        <dbReference type="EMBL" id="QIQ04807.1"/>
    </source>
</evidence>
<protein>
    <submittedName>
        <fullName evidence="3">Uncharacterized protein</fullName>
    </submittedName>
</protein>
<dbReference type="AlphaFoldDB" id="A0A6G9H3W0"/>
<keyword evidence="4" id="KW-1185">Reference proteome</keyword>
<keyword evidence="2" id="KW-0472">Membrane</keyword>
<reference evidence="3 4" key="1">
    <citation type="submission" date="2020-03" db="EMBL/GenBank/DDBJ databases">
        <title>A novel species.</title>
        <authorList>
            <person name="Gao J."/>
        </authorList>
    </citation>
    <scope>NUCLEOTIDE SEQUENCE [LARGE SCALE GENOMIC DNA]</scope>
    <source>
        <strain evidence="3 4">QMT-12</strain>
    </source>
</reference>
<sequence>MDRDEHLMAVLLGESVPRESVPREGEGGAGRAAAERDMALVREHLHRIGDGLAGAAAPTPEPAPEPAPAGRRRARFRRRVLYGLAASVALALLGTGGAYLAAHHGGGGGQALLTDGGLVACSTAIAEGTIAGVEPAGGRHRFRIVLDVEQSYRPAAGKPRLVFTEEGAEVPAYYRKGARMLVVVSGTPGEPPLTFRAGDPAYDRESAHDGESTHDGTSEPPRDALEWGRRWVERALPEARGLECRVG</sequence>
<dbReference type="KEGG" id="slia:HA039_23265"/>
<organism evidence="3 4">
    <name type="scientific">Streptomyces liangshanensis</name>
    <dbReference type="NCBI Taxonomy" id="2717324"/>
    <lineage>
        <taxon>Bacteria</taxon>
        <taxon>Bacillati</taxon>
        <taxon>Actinomycetota</taxon>
        <taxon>Actinomycetes</taxon>
        <taxon>Kitasatosporales</taxon>
        <taxon>Streptomycetaceae</taxon>
        <taxon>Streptomyces</taxon>
    </lineage>
</organism>
<proteinExistence type="predicted"/>
<gene>
    <name evidence="3" type="ORF">HA039_23265</name>
</gene>
<keyword evidence="2" id="KW-0812">Transmembrane</keyword>